<accession>A0ABZ2K769</accession>
<proteinExistence type="predicted"/>
<name>A0ABZ2K769_9BACT</name>
<sequence>MTPRQLELVKALMDAAGRTVESKGGELEALSRALLHCRWNHLDLDPKTAAAGENAAGRVRREVDEGESDLAGGDAAVME</sequence>
<evidence type="ECO:0000313" key="3">
    <source>
        <dbReference type="Proteomes" id="UP001379533"/>
    </source>
</evidence>
<gene>
    <name evidence="2" type="ORF">LZC95_49960</name>
</gene>
<dbReference type="EMBL" id="CP089982">
    <property type="protein sequence ID" value="WXA94531.1"/>
    <property type="molecule type" value="Genomic_DNA"/>
</dbReference>
<keyword evidence="3" id="KW-1185">Reference proteome</keyword>
<dbReference type="RefSeq" id="WP_394845140.1">
    <property type="nucleotide sequence ID" value="NZ_CP089982.1"/>
</dbReference>
<reference evidence="2 3" key="1">
    <citation type="submission" date="2021-12" db="EMBL/GenBank/DDBJ databases">
        <title>Discovery of the Pendulisporaceae a myxobacterial family with distinct sporulation behavior and unique specialized metabolism.</title>
        <authorList>
            <person name="Garcia R."/>
            <person name="Popoff A."/>
            <person name="Bader C.D."/>
            <person name="Loehr J."/>
            <person name="Walesch S."/>
            <person name="Walt C."/>
            <person name="Boldt J."/>
            <person name="Bunk B."/>
            <person name="Haeckl F.J.F.P.J."/>
            <person name="Gunesch A.P."/>
            <person name="Birkelbach J."/>
            <person name="Nuebel U."/>
            <person name="Pietschmann T."/>
            <person name="Bach T."/>
            <person name="Mueller R."/>
        </authorList>
    </citation>
    <scope>NUCLEOTIDE SEQUENCE [LARGE SCALE GENOMIC DNA]</scope>
    <source>
        <strain evidence="2 3">MSr12523</strain>
    </source>
</reference>
<feature type="region of interest" description="Disordered" evidence="1">
    <location>
        <begin position="52"/>
        <end position="79"/>
    </location>
</feature>
<evidence type="ECO:0000256" key="1">
    <source>
        <dbReference type="SAM" id="MobiDB-lite"/>
    </source>
</evidence>
<evidence type="ECO:0000313" key="2">
    <source>
        <dbReference type="EMBL" id="WXA94531.1"/>
    </source>
</evidence>
<organism evidence="2 3">
    <name type="scientific">Pendulispora brunnea</name>
    <dbReference type="NCBI Taxonomy" id="2905690"/>
    <lineage>
        <taxon>Bacteria</taxon>
        <taxon>Pseudomonadati</taxon>
        <taxon>Myxococcota</taxon>
        <taxon>Myxococcia</taxon>
        <taxon>Myxococcales</taxon>
        <taxon>Sorangiineae</taxon>
        <taxon>Pendulisporaceae</taxon>
        <taxon>Pendulispora</taxon>
    </lineage>
</organism>
<dbReference type="Proteomes" id="UP001379533">
    <property type="component" value="Chromosome"/>
</dbReference>
<protein>
    <submittedName>
        <fullName evidence="2">Uncharacterized protein</fullName>
    </submittedName>
</protein>